<dbReference type="Pfam" id="PF18476">
    <property type="entry name" value="PIN_8"/>
    <property type="match status" value="1"/>
</dbReference>
<dbReference type="InterPro" id="IPR041578">
    <property type="entry name" value="PIN_8"/>
</dbReference>
<gene>
    <name evidence="3" type="ORF">HA039_15245</name>
</gene>
<dbReference type="SUPFAM" id="SSF88723">
    <property type="entry name" value="PIN domain-like"/>
    <property type="match status" value="1"/>
</dbReference>
<evidence type="ECO:0000256" key="1">
    <source>
        <dbReference type="SAM" id="Coils"/>
    </source>
</evidence>
<dbReference type="KEGG" id="slia:HA039_15245"/>
<evidence type="ECO:0000313" key="3">
    <source>
        <dbReference type="EMBL" id="QIQ03504.1"/>
    </source>
</evidence>
<dbReference type="EMBL" id="CP050177">
    <property type="protein sequence ID" value="QIQ03504.1"/>
    <property type="molecule type" value="Genomic_DNA"/>
</dbReference>
<name>A0A6G9GZ59_9ACTN</name>
<sequence>MTYAGTDPEAGGVEVPRGIFDCDEAYRSPVAADYAHVFRTGMVVLDTNVLLNLYRSNERTRLDTLAVLTKLRDRLWVPHQVLTEIWRNREQRSVRHHHSTKAKDAAAVMDKVPRTAEDAVERWMRDVRLKKDEAVTQQIEAALEQLREAAAELRGLIEGQAKLDALVGTAETYTDPVLTELETLLSGRIGGPLPQDEYDKAVQEAQTRAEDEIPPGYEDFRTKSPEQAAGDYVLWLQLMQEAQRRGGDVLLVTGDVKKDWWVPRDADIPARPRPELVVELRKQAGGRLYMLTPGELLKWAEDLLEGLEVDEDSVSDLDRLRGEGQDGDTSAPTGWGVMSLGRFVGELEARYPVHHKVVVEAAQNGGFVDRARVYELAGYRPDRQLKGFTRPISTVTRNLEDKGVLTGEEPFLLRTIYGSPDEPSWATGFRLADEVMAFFARMAEETKPEPVRGDEQAAP</sequence>
<evidence type="ECO:0000313" key="4">
    <source>
        <dbReference type="Proteomes" id="UP000501179"/>
    </source>
</evidence>
<accession>A0A6G9GZ59</accession>
<evidence type="ECO:0000259" key="2">
    <source>
        <dbReference type="Pfam" id="PF18476"/>
    </source>
</evidence>
<protein>
    <submittedName>
        <fullName evidence="3">DUF4935 domain-containing protein</fullName>
    </submittedName>
</protein>
<proteinExistence type="predicted"/>
<dbReference type="RefSeq" id="WP_167029485.1">
    <property type="nucleotide sequence ID" value="NZ_CP050177.1"/>
</dbReference>
<reference evidence="3 4" key="1">
    <citation type="submission" date="2020-03" db="EMBL/GenBank/DDBJ databases">
        <title>A novel species.</title>
        <authorList>
            <person name="Gao J."/>
        </authorList>
    </citation>
    <scope>NUCLEOTIDE SEQUENCE [LARGE SCALE GENOMIC DNA]</scope>
    <source>
        <strain evidence="3 4">QMT-12</strain>
    </source>
</reference>
<keyword evidence="4" id="KW-1185">Reference proteome</keyword>
<dbReference type="InterPro" id="IPR029060">
    <property type="entry name" value="PIN-like_dom_sf"/>
</dbReference>
<dbReference type="Proteomes" id="UP000501179">
    <property type="component" value="Chromosome"/>
</dbReference>
<dbReference type="AlphaFoldDB" id="A0A6G9GZ59"/>
<feature type="domain" description="PIN like" evidence="2">
    <location>
        <begin position="42"/>
        <end position="276"/>
    </location>
</feature>
<organism evidence="3 4">
    <name type="scientific">Streptomyces liangshanensis</name>
    <dbReference type="NCBI Taxonomy" id="2717324"/>
    <lineage>
        <taxon>Bacteria</taxon>
        <taxon>Bacillati</taxon>
        <taxon>Actinomycetota</taxon>
        <taxon>Actinomycetes</taxon>
        <taxon>Kitasatosporales</taxon>
        <taxon>Streptomycetaceae</taxon>
        <taxon>Streptomyces</taxon>
    </lineage>
</organism>
<feature type="coiled-coil region" evidence="1">
    <location>
        <begin position="129"/>
        <end position="163"/>
    </location>
</feature>
<keyword evidence="1" id="KW-0175">Coiled coil</keyword>